<dbReference type="EMBL" id="UHAQ01000002">
    <property type="protein sequence ID" value="SUK44838.1"/>
    <property type="molecule type" value="Genomic_DNA"/>
</dbReference>
<comment type="catalytic activity">
    <reaction evidence="10">
        <text>heptanedioate + ATP + CoA = 6-carboxyhexanoyl-CoA + AMP + diphosphate</text>
        <dbReference type="Rhea" id="RHEA:14781"/>
        <dbReference type="ChEBI" id="CHEBI:30616"/>
        <dbReference type="ChEBI" id="CHEBI:33019"/>
        <dbReference type="ChEBI" id="CHEBI:36165"/>
        <dbReference type="ChEBI" id="CHEBI:57287"/>
        <dbReference type="ChEBI" id="CHEBI:57360"/>
        <dbReference type="ChEBI" id="CHEBI:456215"/>
        <dbReference type="EC" id="6.2.1.14"/>
    </reaction>
</comment>
<sequence>MYSIKMRSSNQDVHISGAETICEFDKIEQTVQRFYNKGFFHENGQPDFLI</sequence>
<evidence type="ECO:0000256" key="8">
    <source>
        <dbReference type="ARBA" id="ARBA00022840"/>
    </source>
</evidence>
<evidence type="ECO:0000313" key="11">
    <source>
        <dbReference type="EMBL" id="SUK44838.1"/>
    </source>
</evidence>
<protein>
    <recommendedName>
        <fullName evidence="4">6-carboxyhexanoate--CoA ligase</fullName>
        <ecNumber evidence="4">6.2.1.14</ecNumber>
    </recommendedName>
</protein>
<dbReference type="GO" id="GO:0009102">
    <property type="term" value="P:biotin biosynthetic process"/>
    <property type="evidence" value="ECO:0007669"/>
    <property type="project" value="UniProtKB-KW"/>
</dbReference>
<dbReference type="GO" id="GO:0005524">
    <property type="term" value="F:ATP binding"/>
    <property type="evidence" value="ECO:0007669"/>
    <property type="project" value="UniProtKB-KW"/>
</dbReference>
<dbReference type="GO" id="GO:0042410">
    <property type="term" value="F:6-carboxyhexanoate-CoA ligase activity"/>
    <property type="evidence" value="ECO:0007669"/>
    <property type="project" value="UniProtKB-EC"/>
</dbReference>
<evidence type="ECO:0000256" key="3">
    <source>
        <dbReference type="ARBA" id="ARBA00011738"/>
    </source>
</evidence>
<keyword evidence="6" id="KW-0547">Nucleotide-binding</keyword>
<evidence type="ECO:0000256" key="4">
    <source>
        <dbReference type="ARBA" id="ARBA00012984"/>
    </source>
</evidence>
<evidence type="ECO:0000256" key="5">
    <source>
        <dbReference type="ARBA" id="ARBA00022598"/>
    </source>
</evidence>
<dbReference type="Proteomes" id="UP000254502">
    <property type="component" value="Unassembled WGS sequence"/>
</dbReference>
<comment type="cofactor">
    <cofactor evidence="1">
        <name>Mg(2+)</name>
        <dbReference type="ChEBI" id="CHEBI:18420"/>
    </cofactor>
</comment>
<keyword evidence="8" id="KW-0067">ATP-binding</keyword>
<dbReference type="UniPathway" id="UPA00999">
    <property type="reaction ID" value="UER00351"/>
</dbReference>
<organism evidence="11 12">
    <name type="scientific">Staphylococcus aureus</name>
    <dbReference type="NCBI Taxonomy" id="1280"/>
    <lineage>
        <taxon>Bacteria</taxon>
        <taxon>Bacillati</taxon>
        <taxon>Bacillota</taxon>
        <taxon>Bacilli</taxon>
        <taxon>Bacillales</taxon>
        <taxon>Staphylococcaceae</taxon>
        <taxon>Staphylococcus</taxon>
    </lineage>
</organism>
<proteinExistence type="predicted"/>
<comment type="pathway">
    <text evidence="2">Metabolic intermediate metabolism; pimeloyl-CoA biosynthesis; pimeloyl-CoA from pimelate: step 1/1.</text>
</comment>
<keyword evidence="5 11" id="KW-0436">Ligase</keyword>
<evidence type="ECO:0000256" key="1">
    <source>
        <dbReference type="ARBA" id="ARBA00001946"/>
    </source>
</evidence>
<accession>A0A380DRR4</accession>
<gene>
    <name evidence="11" type="ORF">NCTC5664_01417</name>
</gene>
<evidence type="ECO:0000256" key="2">
    <source>
        <dbReference type="ARBA" id="ARBA00005075"/>
    </source>
</evidence>
<evidence type="ECO:0000256" key="9">
    <source>
        <dbReference type="ARBA" id="ARBA00022842"/>
    </source>
</evidence>
<dbReference type="InterPro" id="IPR005499">
    <property type="entry name" value="BioW"/>
</dbReference>
<evidence type="ECO:0000313" key="12">
    <source>
        <dbReference type="Proteomes" id="UP000254502"/>
    </source>
</evidence>
<evidence type="ECO:0000256" key="10">
    <source>
        <dbReference type="ARBA" id="ARBA00049553"/>
    </source>
</evidence>
<keyword evidence="7" id="KW-0093">Biotin biosynthesis</keyword>
<evidence type="ECO:0000256" key="7">
    <source>
        <dbReference type="ARBA" id="ARBA00022756"/>
    </source>
</evidence>
<dbReference type="EC" id="6.2.1.14" evidence="4"/>
<dbReference type="AlphaFoldDB" id="A0A380DRR4"/>
<reference evidence="11 12" key="1">
    <citation type="submission" date="2018-06" db="EMBL/GenBank/DDBJ databases">
        <authorList>
            <consortium name="Pathogen Informatics"/>
            <person name="Doyle S."/>
        </authorList>
    </citation>
    <scope>NUCLEOTIDE SEQUENCE [LARGE SCALE GENOMIC DNA]</scope>
    <source>
        <strain evidence="11 12">NCTC5664</strain>
    </source>
</reference>
<evidence type="ECO:0000256" key="6">
    <source>
        <dbReference type="ARBA" id="ARBA00022741"/>
    </source>
</evidence>
<comment type="subunit">
    <text evidence="3">Homodimer.</text>
</comment>
<keyword evidence="9" id="KW-0460">Magnesium</keyword>
<name>A0A380DRR4_STAAU</name>
<dbReference type="Pfam" id="PF03744">
    <property type="entry name" value="BioW"/>
    <property type="match status" value="1"/>
</dbReference>